<feature type="non-terminal residue" evidence="1">
    <location>
        <position position="1"/>
    </location>
</feature>
<dbReference type="Proteomes" id="UP000265520">
    <property type="component" value="Unassembled WGS sequence"/>
</dbReference>
<organism evidence="1 2">
    <name type="scientific">Trifolium medium</name>
    <dbReference type="NCBI Taxonomy" id="97028"/>
    <lineage>
        <taxon>Eukaryota</taxon>
        <taxon>Viridiplantae</taxon>
        <taxon>Streptophyta</taxon>
        <taxon>Embryophyta</taxon>
        <taxon>Tracheophyta</taxon>
        <taxon>Spermatophyta</taxon>
        <taxon>Magnoliopsida</taxon>
        <taxon>eudicotyledons</taxon>
        <taxon>Gunneridae</taxon>
        <taxon>Pentapetalae</taxon>
        <taxon>rosids</taxon>
        <taxon>fabids</taxon>
        <taxon>Fabales</taxon>
        <taxon>Fabaceae</taxon>
        <taxon>Papilionoideae</taxon>
        <taxon>50 kb inversion clade</taxon>
        <taxon>NPAAA clade</taxon>
        <taxon>Hologalegina</taxon>
        <taxon>IRL clade</taxon>
        <taxon>Trifolieae</taxon>
        <taxon>Trifolium</taxon>
    </lineage>
</organism>
<dbReference type="EMBL" id="LXQA010037419">
    <property type="protein sequence ID" value="MCH98372.1"/>
    <property type="molecule type" value="Genomic_DNA"/>
</dbReference>
<evidence type="ECO:0000313" key="1">
    <source>
        <dbReference type="EMBL" id="MCH98372.1"/>
    </source>
</evidence>
<reference evidence="1 2" key="1">
    <citation type="journal article" date="2018" name="Front. Plant Sci.">
        <title>Red Clover (Trifolium pratense) and Zigzag Clover (T. medium) - A Picture of Genomic Similarities and Differences.</title>
        <authorList>
            <person name="Dluhosova J."/>
            <person name="Istvanek J."/>
            <person name="Nedelnik J."/>
            <person name="Repkova J."/>
        </authorList>
    </citation>
    <scope>NUCLEOTIDE SEQUENCE [LARGE SCALE GENOMIC DNA]</scope>
    <source>
        <strain evidence="2">cv. 10/8</strain>
        <tissue evidence="1">Leaf</tissue>
    </source>
</reference>
<name>A0A392NF51_9FABA</name>
<dbReference type="AlphaFoldDB" id="A0A392NF51"/>
<comment type="caution">
    <text evidence="1">The sequence shown here is derived from an EMBL/GenBank/DDBJ whole genome shotgun (WGS) entry which is preliminary data.</text>
</comment>
<proteinExistence type="predicted"/>
<accession>A0A392NF51</accession>
<evidence type="ECO:0000313" key="2">
    <source>
        <dbReference type="Proteomes" id="UP000265520"/>
    </source>
</evidence>
<protein>
    <submittedName>
        <fullName evidence="1">Uncharacterized protein</fullName>
    </submittedName>
</protein>
<keyword evidence="2" id="KW-1185">Reference proteome</keyword>
<gene>
    <name evidence="1" type="ORF">A2U01_0019374</name>
</gene>
<sequence>KEAYASIMEGVANEDVRKFVVAWNGMVLFKVAVGVEIVSKLDSVKG</sequence>